<dbReference type="CDD" id="cd20540">
    <property type="entry name" value="CYCLIN_CCNY_like"/>
    <property type="match status" value="1"/>
</dbReference>
<feature type="compositionally biased region" description="Basic and acidic residues" evidence="1">
    <location>
        <begin position="152"/>
        <end position="163"/>
    </location>
</feature>
<feature type="compositionally biased region" description="Low complexity" evidence="1">
    <location>
        <begin position="191"/>
        <end position="210"/>
    </location>
</feature>
<feature type="compositionally biased region" description="Gly residues" evidence="1">
    <location>
        <begin position="167"/>
        <end position="187"/>
    </location>
</feature>
<name>A0A0G4F5I8_VITBC</name>
<dbReference type="InterPro" id="IPR036915">
    <property type="entry name" value="Cyclin-like_sf"/>
</dbReference>
<dbReference type="SMART" id="SM00385">
    <property type="entry name" value="CYCLIN"/>
    <property type="match status" value="1"/>
</dbReference>
<feature type="compositionally biased region" description="Low complexity" evidence="1">
    <location>
        <begin position="490"/>
        <end position="502"/>
    </location>
</feature>
<feature type="compositionally biased region" description="Basic and acidic residues" evidence="1">
    <location>
        <begin position="833"/>
        <end position="844"/>
    </location>
</feature>
<dbReference type="Proteomes" id="UP000041254">
    <property type="component" value="Unassembled WGS sequence"/>
</dbReference>
<feature type="compositionally biased region" description="Low complexity" evidence="1">
    <location>
        <begin position="275"/>
        <end position="285"/>
    </location>
</feature>
<gene>
    <name evidence="3" type="ORF">Vbra_14436</name>
</gene>
<dbReference type="InParanoid" id="A0A0G4F5I8"/>
<feature type="domain" description="Cyclin-like" evidence="2">
    <location>
        <begin position="364"/>
        <end position="449"/>
    </location>
</feature>
<accession>A0A0G4F5I8</accession>
<sequence length="880" mass="95330">MSVQFASQDVIIPNHTHLPTAATAAAASYSSLRPAPSGLVRFTSVAAGRGGEGDREGRKEHVYGEVASVVASKQGLGDGIPHQPSHQHPDHRTSTASHSTAATSADGTSMQDLPAAPAASSSSAASASSRPPLHPSLPIPNRQAFVPPPIQTRRERTASDERAGQPQQGGLGIGVGQRPGAVGGGERVSGAAQQQQQQQQQQQPSAAAAAMRYATPAARRLAAKLDRLDEMTWRVCRFLFRHLLAWQHRERDLQMVQSSPATTVNRSPSRQLVASRGRSGSASSRRGGGGGGSGVGGVFGNSRSDSTRMDANSASAHFQERLFIKKNFRILVPLWVGIVPPSTLYRAKSIKRNFPFPKFSELFQFIRRLCRRAQLSSECPVICLIYIERLMSLTDVELTATTWKPLVLAGLLLASKVWEDISCWNIEFADICEDFPLKSINQLERWFCGYLDFKLHIDGSLYAKYYFELRELGPPPWHQPTTHPNPSPHPAQQQQQQEPSQLPDRKTSYHVSFPPPTGSPISIQRATTAFTITSPAATAEAPAAPAAPAAAASSAEQVMIEERAAEPLPVSLPARVVSPAAGMAVGVGFGVEKRPALAPVAVSIPEPVPEETVTVTVERPPPTTIQEEKDRDRDREEGERVVPLARDDIRSRFVMQQLARHHVTAQPPPKAQPAQSGGQGGHNHNHNHTHPPGHGHGHHRPPHAPPYPYSHLVASHPAPHHQASMPPSAAMHLVHSQQQHTRHSNNSNSDNNGNHHSIGSIGIEEASLSHSYPQQPAGHTVIMQRLQQLESAANHANNNNAGGGGGVSVWERETISPRRGYVSRRRASFSHPRSPDRDAIREGRPTVVRFPPVVVYEGANGSSTSNHTHRQGQDRQQEGN</sequence>
<feature type="compositionally biased region" description="Basic and acidic residues" evidence="1">
    <location>
        <begin position="626"/>
        <end position="644"/>
    </location>
</feature>
<feature type="compositionally biased region" description="Polar residues" evidence="1">
    <location>
        <begin position="257"/>
        <end position="272"/>
    </location>
</feature>
<feature type="region of interest" description="Disordered" evidence="1">
    <location>
        <begin position="257"/>
        <end position="302"/>
    </location>
</feature>
<feature type="compositionally biased region" description="Basic and acidic residues" evidence="1">
    <location>
        <begin position="871"/>
        <end position="880"/>
    </location>
</feature>
<evidence type="ECO:0000259" key="2">
    <source>
        <dbReference type="SMART" id="SM00385"/>
    </source>
</evidence>
<dbReference type="InterPro" id="IPR013922">
    <property type="entry name" value="Cyclin_PHO80-like"/>
</dbReference>
<organism evidence="3 4">
    <name type="scientific">Vitrella brassicaformis (strain CCMP3155)</name>
    <dbReference type="NCBI Taxonomy" id="1169540"/>
    <lineage>
        <taxon>Eukaryota</taxon>
        <taxon>Sar</taxon>
        <taxon>Alveolata</taxon>
        <taxon>Colpodellida</taxon>
        <taxon>Vitrellaceae</taxon>
        <taxon>Vitrella</taxon>
    </lineage>
</organism>
<dbReference type="EMBL" id="CDMY01000376">
    <property type="protein sequence ID" value="CEM07167.1"/>
    <property type="molecule type" value="Genomic_DNA"/>
</dbReference>
<dbReference type="PANTHER" id="PTHR14248">
    <property type="entry name" value="CYCLIN Y, ISOFORM A"/>
    <property type="match status" value="1"/>
</dbReference>
<feature type="region of interest" description="Disordered" evidence="1">
    <location>
        <begin position="660"/>
        <end position="759"/>
    </location>
</feature>
<proteinExistence type="predicted"/>
<feature type="compositionally biased region" description="Low complexity" evidence="1">
    <location>
        <begin position="113"/>
        <end position="131"/>
    </location>
</feature>
<dbReference type="GO" id="GO:0019901">
    <property type="term" value="F:protein kinase binding"/>
    <property type="evidence" value="ECO:0007669"/>
    <property type="project" value="InterPro"/>
</dbReference>
<evidence type="ECO:0000313" key="3">
    <source>
        <dbReference type="EMBL" id="CEM07167.1"/>
    </source>
</evidence>
<feature type="compositionally biased region" description="Basic residues" evidence="1">
    <location>
        <begin position="683"/>
        <end position="702"/>
    </location>
</feature>
<feature type="compositionally biased region" description="Pro residues" evidence="1">
    <location>
        <begin position="476"/>
        <end position="489"/>
    </location>
</feature>
<feature type="region of interest" description="Disordered" evidence="1">
    <location>
        <begin position="821"/>
        <end position="880"/>
    </location>
</feature>
<feature type="region of interest" description="Disordered" evidence="1">
    <location>
        <begin position="611"/>
        <end position="644"/>
    </location>
</feature>
<reference evidence="3 4" key="1">
    <citation type="submission" date="2014-11" db="EMBL/GenBank/DDBJ databases">
        <authorList>
            <person name="Zhu J."/>
            <person name="Qi W."/>
            <person name="Song R."/>
        </authorList>
    </citation>
    <scope>NUCLEOTIDE SEQUENCE [LARGE SCALE GENOMIC DNA]</scope>
</reference>
<dbReference type="SUPFAM" id="SSF47954">
    <property type="entry name" value="Cyclin-like"/>
    <property type="match status" value="1"/>
</dbReference>
<feature type="region of interest" description="Disordered" evidence="1">
    <location>
        <begin position="476"/>
        <end position="522"/>
    </location>
</feature>
<dbReference type="Gene3D" id="1.10.472.10">
    <property type="entry name" value="Cyclin-like"/>
    <property type="match status" value="1"/>
</dbReference>
<feature type="compositionally biased region" description="Low complexity" evidence="1">
    <location>
        <begin position="744"/>
        <end position="759"/>
    </location>
</feature>
<protein>
    <recommendedName>
        <fullName evidence="2">Cyclin-like domain-containing protein</fullName>
    </recommendedName>
</protein>
<feature type="region of interest" description="Disordered" evidence="1">
    <location>
        <begin position="75"/>
        <end position="211"/>
    </location>
</feature>
<dbReference type="VEuPathDB" id="CryptoDB:Vbra_14436"/>
<dbReference type="AlphaFoldDB" id="A0A0G4F5I8"/>
<dbReference type="OrthoDB" id="10250320at2759"/>
<evidence type="ECO:0000256" key="1">
    <source>
        <dbReference type="SAM" id="MobiDB-lite"/>
    </source>
</evidence>
<feature type="compositionally biased region" description="Low complexity" evidence="1">
    <location>
        <begin position="94"/>
        <end position="105"/>
    </location>
</feature>
<keyword evidence="4" id="KW-1185">Reference proteome</keyword>
<evidence type="ECO:0000313" key="4">
    <source>
        <dbReference type="Proteomes" id="UP000041254"/>
    </source>
</evidence>
<feature type="compositionally biased region" description="Gly residues" evidence="1">
    <location>
        <begin position="286"/>
        <end position="299"/>
    </location>
</feature>
<dbReference type="Pfam" id="PF08613">
    <property type="entry name" value="Cyclin"/>
    <property type="match status" value="1"/>
</dbReference>
<feature type="compositionally biased region" description="Low complexity" evidence="1">
    <location>
        <begin position="845"/>
        <end position="855"/>
    </location>
</feature>
<dbReference type="InterPro" id="IPR013763">
    <property type="entry name" value="Cyclin-like_dom"/>
</dbReference>